<sequence>MERMPDYTHYLIEGGVDPVDAARIGPLIRSQDDLREWLDSHYPDEQHPAPDRLPIGAPPMETRWKRNIRSMFQRMQSRGAPVGAAPDWIRVAERRRLRAKLATLLTTFVMVWLTATTMKFQIDQHTRLGQSLYLVWSVLNAIMIYLMVASFYKLVIGSYHAARGPEKNPHHPMHTARDPEPEARVAIIYPVYHEDAAAVAARLAAAWVTLTEHAPEHAHLYDLFLISDSRKLEYWVAEQAAVYKLRKLYPDARVYYRWRPSNHHAKLGNIVDFCRRWSGRYRYMWMMDADSLMDGKAIHTTLRMMEGNHRLGILQTNPKPILRSSIFGRMQQFTSHICGTAFSHAMTAMHMGHASYIGHNAMIRMEPFVRHCMLPSLEGSAPWGGKPLSHDILEAAMMARAGYEVWFLPEIEGSYEEIPSNLGAFLQRERRWMQGNLQHMRFLLMDGITGLHRETFFTGVMGYLTCPIWCVFLLIALHNSTSFLRSGHIAPQFITAIELPALMLLGATIIFLFLPRLIAIGTHMKSSKAKRYAGQDKIIISTLIEVVFFFFISPVIMVCLSRFFWLWLRRSTISWGTQQRDDAATPWKDSWAQFGWVSLTGLALAGYVLFQINRIPEQQIAMLAAISNHRLTPMSILFWFMPLILGLTLSPLLVRLSSESHGWIRKAGLFCIPEELDEPRVITLMHDALAYFRTQMPDPEDRDATLSYAVSSPFFYLNHRPHTRSKSHIGDRLRTKISDEFPVTISEFHHALRERSCFDELHRRFGLQSVENRASCPAPLTE</sequence>
<feature type="transmembrane region" description="Helical" evidence="12">
    <location>
        <begin position="497"/>
        <end position="518"/>
    </location>
</feature>
<feature type="transmembrane region" description="Helical" evidence="12">
    <location>
        <begin position="631"/>
        <end position="654"/>
    </location>
</feature>
<keyword evidence="11 12" id="KW-0472">Membrane</keyword>
<evidence type="ECO:0000259" key="13">
    <source>
        <dbReference type="Pfam" id="PF13632"/>
    </source>
</evidence>
<protein>
    <recommendedName>
        <fullName evidence="4">Glucans biosynthesis glucosyltransferase H</fullName>
    </recommendedName>
</protein>
<comment type="subcellular location">
    <subcellularLocation>
        <location evidence="1">Cell inner membrane</location>
        <topology evidence="1">Multi-pass membrane protein</topology>
    </subcellularLocation>
</comment>
<dbReference type="PANTHER" id="PTHR43867:SF5">
    <property type="entry name" value="GLUCANS BIOSYNTHESIS GLUCOSYLTRANSFERASE H"/>
    <property type="match status" value="1"/>
</dbReference>
<feature type="transmembrane region" description="Helical" evidence="12">
    <location>
        <begin position="591"/>
        <end position="610"/>
    </location>
</feature>
<evidence type="ECO:0000256" key="3">
    <source>
        <dbReference type="ARBA" id="ARBA00009337"/>
    </source>
</evidence>
<dbReference type="Pfam" id="PF13632">
    <property type="entry name" value="Glyco_trans_2_3"/>
    <property type="match status" value="1"/>
</dbReference>
<dbReference type="NCBIfam" id="NF003958">
    <property type="entry name" value="PRK05454.2-1"/>
    <property type="match status" value="1"/>
</dbReference>
<dbReference type="NCBIfam" id="NF003962">
    <property type="entry name" value="PRK05454.2-5"/>
    <property type="match status" value="1"/>
</dbReference>
<evidence type="ECO:0000256" key="11">
    <source>
        <dbReference type="ARBA" id="ARBA00023136"/>
    </source>
</evidence>
<comment type="pathway">
    <text evidence="2">Glycan metabolism; osmoregulated periplasmic glucan (OPG) biosynthesis.</text>
</comment>
<accession>A0A511BR78</accession>
<keyword evidence="15" id="KW-1185">Reference proteome</keyword>
<evidence type="ECO:0000256" key="12">
    <source>
        <dbReference type="SAM" id="Phobius"/>
    </source>
</evidence>
<keyword evidence="7" id="KW-0328">Glycosyltransferase</keyword>
<dbReference type="PANTHER" id="PTHR43867">
    <property type="entry name" value="CELLULOSE SYNTHASE CATALYTIC SUBUNIT A [UDP-FORMING]"/>
    <property type="match status" value="1"/>
</dbReference>
<keyword evidence="9 12" id="KW-0812">Transmembrane</keyword>
<comment type="caution">
    <text evidence="14">The sequence shown here is derived from an EMBL/GenBank/DDBJ whole genome shotgun (WGS) entry which is preliminary data.</text>
</comment>
<evidence type="ECO:0000256" key="7">
    <source>
        <dbReference type="ARBA" id="ARBA00022676"/>
    </source>
</evidence>
<dbReference type="GO" id="GO:0016758">
    <property type="term" value="F:hexosyltransferase activity"/>
    <property type="evidence" value="ECO:0007669"/>
    <property type="project" value="TreeGrafter"/>
</dbReference>
<dbReference type="Proteomes" id="UP000321405">
    <property type="component" value="Unassembled WGS sequence"/>
</dbReference>
<dbReference type="InterPro" id="IPR029044">
    <property type="entry name" value="Nucleotide-diphossugar_trans"/>
</dbReference>
<evidence type="ECO:0000256" key="1">
    <source>
        <dbReference type="ARBA" id="ARBA00004429"/>
    </source>
</evidence>
<feature type="transmembrane region" description="Helical" evidence="12">
    <location>
        <begin position="101"/>
        <end position="122"/>
    </location>
</feature>
<keyword evidence="10 12" id="KW-1133">Transmembrane helix</keyword>
<evidence type="ECO:0000256" key="2">
    <source>
        <dbReference type="ARBA" id="ARBA00005001"/>
    </source>
</evidence>
<evidence type="ECO:0000313" key="14">
    <source>
        <dbReference type="EMBL" id="GEL02343.1"/>
    </source>
</evidence>
<evidence type="ECO:0000313" key="15">
    <source>
        <dbReference type="Proteomes" id="UP000321405"/>
    </source>
</evidence>
<name>A0A511BR78_9PROT</name>
<dbReference type="EMBL" id="BJVC01000003">
    <property type="protein sequence ID" value="GEL02343.1"/>
    <property type="molecule type" value="Genomic_DNA"/>
</dbReference>
<gene>
    <name evidence="14" type="ORF">SSA02_15060</name>
</gene>
<feature type="transmembrane region" description="Helical" evidence="12">
    <location>
        <begin position="455"/>
        <end position="477"/>
    </location>
</feature>
<dbReference type="SUPFAM" id="SSF53448">
    <property type="entry name" value="Nucleotide-diphospho-sugar transferases"/>
    <property type="match status" value="1"/>
</dbReference>
<dbReference type="InterPro" id="IPR050321">
    <property type="entry name" value="Glycosyltr_2/OpgH_subfam"/>
</dbReference>
<keyword evidence="8" id="KW-0808">Transferase</keyword>
<evidence type="ECO:0000256" key="5">
    <source>
        <dbReference type="ARBA" id="ARBA00022475"/>
    </source>
</evidence>
<feature type="domain" description="Glycosyltransferase 2-like" evidence="13">
    <location>
        <begin position="286"/>
        <end position="510"/>
    </location>
</feature>
<evidence type="ECO:0000256" key="10">
    <source>
        <dbReference type="ARBA" id="ARBA00022989"/>
    </source>
</evidence>
<proteinExistence type="inferred from homology"/>
<evidence type="ECO:0000256" key="8">
    <source>
        <dbReference type="ARBA" id="ARBA00022679"/>
    </source>
</evidence>
<dbReference type="AlphaFoldDB" id="A0A511BR78"/>
<dbReference type="InterPro" id="IPR001173">
    <property type="entry name" value="Glyco_trans_2-like"/>
</dbReference>
<comment type="similarity">
    <text evidence="3">Belongs to the glycosyltransferase 2 family. OpgH subfamily.</text>
</comment>
<keyword evidence="6" id="KW-0997">Cell inner membrane</keyword>
<dbReference type="Gene3D" id="3.90.550.10">
    <property type="entry name" value="Spore Coat Polysaccharide Biosynthesis Protein SpsA, Chain A"/>
    <property type="match status" value="1"/>
</dbReference>
<evidence type="ECO:0000256" key="4">
    <source>
        <dbReference type="ARBA" id="ARBA00020585"/>
    </source>
</evidence>
<evidence type="ECO:0000256" key="6">
    <source>
        <dbReference type="ARBA" id="ARBA00022519"/>
    </source>
</evidence>
<dbReference type="GO" id="GO:0005886">
    <property type="term" value="C:plasma membrane"/>
    <property type="evidence" value="ECO:0007669"/>
    <property type="project" value="UniProtKB-SubCell"/>
</dbReference>
<evidence type="ECO:0000256" key="9">
    <source>
        <dbReference type="ARBA" id="ARBA00022692"/>
    </source>
</evidence>
<reference evidence="14 15" key="1">
    <citation type="submission" date="2019-07" db="EMBL/GenBank/DDBJ databases">
        <title>Whole genome shotgun sequence of Swaminathania salitolerans NBRC 104436.</title>
        <authorList>
            <person name="Hosoyama A."/>
            <person name="Uohara A."/>
            <person name="Ohji S."/>
            <person name="Ichikawa N."/>
        </authorList>
    </citation>
    <scope>NUCLEOTIDE SEQUENCE [LARGE SCALE GENOMIC DNA]</scope>
    <source>
        <strain evidence="14 15">NBRC 104436</strain>
    </source>
</reference>
<feature type="transmembrane region" description="Helical" evidence="12">
    <location>
        <begin position="134"/>
        <end position="155"/>
    </location>
</feature>
<organism evidence="14 15">
    <name type="scientific">Swaminathania salitolerans</name>
    <dbReference type="NCBI Taxonomy" id="182838"/>
    <lineage>
        <taxon>Bacteria</taxon>
        <taxon>Pseudomonadati</taxon>
        <taxon>Pseudomonadota</taxon>
        <taxon>Alphaproteobacteria</taxon>
        <taxon>Acetobacterales</taxon>
        <taxon>Acetobacteraceae</taxon>
        <taxon>Swaminathania</taxon>
    </lineage>
</organism>
<keyword evidence="5" id="KW-1003">Cell membrane</keyword>
<feature type="transmembrane region" description="Helical" evidence="12">
    <location>
        <begin position="538"/>
        <end position="565"/>
    </location>
</feature>